<gene>
    <name evidence="2" type="ORF">Ari01nite_67890</name>
</gene>
<evidence type="ECO:0000313" key="3">
    <source>
        <dbReference type="Proteomes" id="UP000636960"/>
    </source>
</evidence>
<accession>A0A919MY19</accession>
<feature type="compositionally biased region" description="Low complexity" evidence="1">
    <location>
        <begin position="151"/>
        <end position="161"/>
    </location>
</feature>
<dbReference type="AlphaFoldDB" id="A0A919MY19"/>
<feature type="region of interest" description="Disordered" evidence="1">
    <location>
        <begin position="122"/>
        <end position="161"/>
    </location>
</feature>
<feature type="compositionally biased region" description="Low complexity" evidence="1">
    <location>
        <begin position="47"/>
        <end position="64"/>
    </location>
</feature>
<reference evidence="2" key="1">
    <citation type="submission" date="2021-01" db="EMBL/GenBank/DDBJ databases">
        <title>Whole genome shotgun sequence of Actinoplanes rishiriensis NBRC 108556.</title>
        <authorList>
            <person name="Komaki H."/>
            <person name="Tamura T."/>
        </authorList>
    </citation>
    <scope>NUCLEOTIDE SEQUENCE</scope>
    <source>
        <strain evidence="2">NBRC 108556</strain>
    </source>
</reference>
<proteinExistence type="predicted"/>
<feature type="compositionally biased region" description="Low complexity" evidence="1">
    <location>
        <begin position="74"/>
        <end position="83"/>
    </location>
</feature>
<dbReference type="EMBL" id="BOMV01000071">
    <property type="protein sequence ID" value="GIE99324.1"/>
    <property type="molecule type" value="Genomic_DNA"/>
</dbReference>
<sequence length="265" mass="26742">MTLFVAGVVISFATDSGTDPVSVAPLSPAASPQPIFTTTAPASYVQPSSAAPSGAPPAAGTTEPADPPAPTTPPARTGTAKPPQQVTPLLTLATTAVPATVNLSAEGSLDWVHWGLANARSLNRKSGGSGAIRDLGGTSRGRYDTNPQRFSWSGGTPTGSASGTPTGVYTCGAGGNFALQVSASPTTRTLHFYAGAWLARGQLTARLGGETVSGSVTDRDASTTTARFVIRFRAAAGTNLSITWTTAETFNSSCGNVDIQAATLS</sequence>
<evidence type="ECO:0000313" key="2">
    <source>
        <dbReference type="EMBL" id="GIE99324.1"/>
    </source>
</evidence>
<feature type="region of interest" description="Disordered" evidence="1">
    <location>
        <begin position="43"/>
        <end position="83"/>
    </location>
</feature>
<dbReference type="Proteomes" id="UP000636960">
    <property type="component" value="Unassembled WGS sequence"/>
</dbReference>
<evidence type="ECO:0000256" key="1">
    <source>
        <dbReference type="SAM" id="MobiDB-lite"/>
    </source>
</evidence>
<keyword evidence="3" id="KW-1185">Reference proteome</keyword>
<protein>
    <submittedName>
        <fullName evidence="2">Uncharacterized protein</fullName>
    </submittedName>
</protein>
<organism evidence="2 3">
    <name type="scientific">Paractinoplanes rishiriensis</name>
    <dbReference type="NCBI Taxonomy" id="1050105"/>
    <lineage>
        <taxon>Bacteria</taxon>
        <taxon>Bacillati</taxon>
        <taxon>Actinomycetota</taxon>
        <taxon>Actinomycetes</taxon>
        <taxon>Micromonosporales</taxon>
        <taxon>Micromonosporaceae</taxon>
        <taxon>Paractinoplanes</taxon>
    </lineage>
</organism>
<comment type="caution">
    <text evidence="2">The sequence shown here is derived from an EMBL/GenBank/DDBJ whole genome shotgun (WGS) entry which is preliminary data.</text>
</comment>
<name>A0A919MY19_9ACTN</name>